<reference evidence="2 3" key="1">
    <citation type="submission" date="2019-07" db="EMBL/GenBank/DDBJ databases">
        <title>Criibacterium bergeronii gen. nov., sp. nov. isolated from human clinical samples.</title>
        <authorList>
            <person name="Maheux A.F."/>
            <person name="Boudreau D.K."/>
            <person name="Berube E."/>
            <person name="Brodeur S."/>
            <person name="Bernard K.A."/>
            <person name="Abed J.Y."/>
            <person name="Ducrey E."/>
            <person name="Guay E.F."/>
            <person name="Raymond F."/>
            <person name="Corbeil J."/>
            <person name="Domingo M.-C."/>
            <person name="Roy P.H."/>
            <person name="Boissinot M."/>
            <person name="Tocheva E.I."/>
            <person name="Omar R.F."/>
        </authorList>
    </citation>
    <scope>NUCLEOTIDE SEQUENCE [LARGE SCALE GENOMIC DNA]</scope>
    <source>
        <strain evidence="2 3">CCRI-24246</strain>
    </source>
</reference>
<sequence length="122" mass="13244">MNKKTNVKIAKTSKIKRLIVCLNSMILAFLIKFKNVYAGGKLQSSSLFKGTQKLLQDASNALLVLAPFVAGVVGIYFGIRLSMADEQDKKTWANRLKVLGVGFVITITITALISVISGYYGG</sequence>
<comment type="caution">
    <text evidence="2">The sequence shown here is derived from an EMBL/GenBank/DDBJ whole genome shotgun (WGS) entry which is preliminary data.</text>
</comment>
<dbReference type="RefSeq" id="WP_144015738.1">
    <property type="nucleotide sequence ID" value="NZ_VJXW01000003.1"/>
</dbReference>
<dbReference type="Pfam" id="PF18895">
    <property type="entry name" value="T4SS_pilin"/>
    <property type="match status" value="1"/>
</dbReference>
<evidence type="ECO:0000256" key="1">
    <source>
        <dbReference type="SAM" id="Phobius"/>
    </source>
</evidence>
<evidence type="ECO:0000313" key="3">
    <source>
        <dbReference type="Proteomes" id="UP000319424"/>
    </source>
</evidence>
<gene>
    <name evidence="2" type="ORF">FL857_03455</name>
</gene>
<feature type="transmembrane region" description="Helical" evidence="1">
    <location>
        <begin position="98"/>
        <end position="120"/>
    </location>
</feature>
<keyword evidence="1" id="KW-0812">Transmembrane</keyword>
<dbReference type="OrthoDB" id="2656680at2"/>
<accession>A0A552VC64</accession>
<name>A0A552VC64_9FIRM</name>
<keyword evidence="1" id="KW-1133">Transmembrane helix</keyword>
<dbReference type="InterPro" id="IPR043993">
    <property type="entry name" value="T4SS_pilin"/>
</dbReference>
<feature type="transmembrane region" description="Helical" evidence="1">
    <location>
        <begin position="58"/>
        <end position="77"/>
    </location>
</feature>
<dbReference type="NCBIfam" id="NF045849">
    <property type="entry name" value="ICE_MMCAP2_0565"/>
    <property type="match status" value="1"/>
</dbReference>
<protein>
    <submittedName>
        <fullName evidence="2">Uncharacterized protein</fullName>
    </submittedName>
</protein>
<evidence type="ECO:0000313" key="2">
    <source>
        <dbReference type="EMBL" id="TRW28061.1"/>
    </source>
</evidence>
<dbReference type="Proteomes" id="UP000319424">
    <property type="component" value="Unassembled WGS sequence"/>
</dbReference>
<dbReference type="AlphaFoldDB" id="A0A552VC64"/>
<organism evidence="2 3">
    <name type="scientific">Criibacterium bergeronii</name>
    <dbReference type="NCBI Taxonomy" id="1871336"/>
    <lineage>
        <taxon>Bacteria</taxon>
        <taxon>Bacillati</taxon>
        <taxon>Bacillota</taxon>
        <taxon>Clostridia</taxon>
        <taxon>Peptostreptococcales</taxon>
        <taxon>Filifactoraceae</taxon>
        <taxon>Criibacterium</taxon>
    </lineage>
</organism>
<proteinExistence type="predicted"/>
<keyword evidence="1" id="KW-0472">Membrane</keyword>
<dbReference type="EMBL" id="VJXW01000003">
    <property type="protein sequence ID" value="TRW28061.1"/>
    <property type="molecule type" value="Genomic_DNA"/>
</dbReference>
<feature type="transmembrane region" description="Helical" evidence="1">
    <location>
        <begin position="20"/>
        <end position="38"/>
    </location>
</feature>